<evidence type="ECO:0000313" key="1">
    <source>
        <dbReference type="EMBL" id="KAI3730642.1"/>
    </source>
</evidence>
<name>A0ACB9C8Q1_9ASTR</name>
<comment type="caution">
    <text evidence="1">The sequence shown here is derived from an EMBL/GenBank/DDBJ whole genome shotgun (WGS) entry which is preliminary data.</text>
</comment>
<gene>
    <name evidence="1" type="ORF">L1987_61814</name>
</gene>
<organism evidence="1 2">
    <name type="scientific">Smallanthus sonchifolius</name>
    <dbReference type="NCBI Taxonomy" id="185202"/>
    <lineage>
        <taxon>Eukaryota</taxon>
        <taxon>Viridiplantae</taxon>
        <taxon>Streptophyta</taxon>
        <taxon>Embryophyta</taxon>
        <taxon>Tracheophyta</taxon>
        <taxon>Spermatophyta</taxon>
        <taxon>Magnoliopsida</taxon>
        <taxon>eudicotyledons</taxon>
        <taxon>Gunneridae</taxon>
        <taxon>Pentapetalae</taxon>
        <taxon>asterids</taxon>
        <taxon>campanulids</taxon>
        <taxon>Asterales</taxon>
        <taxon>Asteraceae</taxon>
        <taxon>Asteroideae</taxon>
        <taxon>Heliantheae alliance</taxon>
        <taxon>Millerieae</taxon>
        <taxon>Smallanthus</taxon>
    </lineage>
</organism>
<dbReference type="Proteomes" id="UP001056120">
    <property type="component" value="Linkage Group LG21"/>
</dbReference>
<protein>
    <submittedName>
        <fullName evidence="1">Uncharacterized protein</fullName>
    </submittedName>
</protein>
<dbReference type="EMBL" id="CM042038">
    <property type="protein sequence ID" value="KAI3730642.1"/>
    <property type="molecule type" value="Genomic_DNA"/>
</dbReference>
<keyword evidence="2" id="KW-1185">Reference proteome</keyword>
<sequence>MQSSSFFHPLTPPGVPFSGRLRQDRSGFFNVQKTVVTMAFKKDGSSGKMVDENMIVLRERIRKMKCDGDDDRLPDNWMEWEKTYTYSGRYHSDVYEAVAVLQRFLMESRPSVALGLVALFAVGGVVSGVTVLRWLINLVPGY</sequence>
<reference evidence="1 2" key="2">
    <citation type="journal article" date="2022" name="Mol. Ecol. Resour.">
        <title>The genomes of chicory, endive, great burdock and yacon provide insights into Asteraceae paleo-polyploidization history and plant inulin production.</title>
        <authorList>
            <person name="Fan W."/>
            <person name="Wang S."/>
            <person name="Wang H."/>
            <person name="Wang A."/>
            <person name="Jiang F."/>
            <person name="Liu H."/>
            <person name="Zhao H."/>
            <person name="Xu D."/>
            <person name="Zhang Y."/>
        </authorList>
    </citation>
    <scope>NUCLEOTIDE SEQUENCE [LARGE SCALE GENOMIC DNA]</scope>
    <source>
        <strain evidence="2">cv. Yunnan</strain>
        <tissue evidence="1">Leaves</tissue>
    </source>
</reference>
<accession>A0ACB9C8Q1</accession>
<reference evidence="2" key="1">
    <citation type="journal article" date="2022" name="Mol. Ecol. Resour.">
        <title>The genomes of chicory, endive, great burdock and yacon provide insights into Asteraceae palaeo-polyploidization history and plant inulin production.</title>
        <authorList>
            <person name="Fan W."/>
            <person name="Wang S."/>
            <person name="Wang H."/>
            <person name="Wang A."/>
            <person name="Jiang F."/>
            <person name="Liu H."/>
            <person name="Zhao H."/>
            <person name="Xu D."/>
            <person name="Zhang Y."/>
        </authorList>
    </citation>
    <scope>NUCLEOTIDE SEQUENCE [LARGE SCALE GENOMIC DNA]</scope>
    <source>
        <strain evidence="2">cv. Yunnan</strain>
    </source>
</reference>
<evidence type="ECO:0000313" key="2">
    <source>
        <dbReference type="Proteomes" id="UP001056120"/>
    </source>
</evidence>
<proteinExistence type="predicted"/>